<keyword evidence="2" id="KW-0862">Zinc</keyword>
<dbReference type="OrthoDB" id="1113121at2759"/>
<dbReference type="PANTHER" id="PTHR42648:SF21">
    <property type="entry name" value="CYSTEINE-RICH RLK (RECEPTOR-LIKE PROTEIN KINASE) 8"/>
    <property type="match status" value="1"/>
</dbReference>
<feature type="transmembrane region" description="Helical" evidence="5">
    <location>
        <begin position="1313"/>
        <end position="1332"/>
    </location>
</feature>
<feature type="region of interest" description="Disordered" evidence="4">
    <location>
        <begin position="1034"/>
        <end position="1055"/>
    </location>
</feature>
<dbReference type="Pfam" id="PF22936">
    <property type="entry name" value="Pol_BBD"/>
    <property type="match status" value="1"/>
</dbReference>
<dbReference type="Proteomes" id="UP000694251">
    <property type="component" value="Chromosome 10"/>
</dbReference>
<dbReference type="CDD" id="cd09272">
    <property type="entry name" value="RNase_HI_RT_Ty1"/>
    <property type="match status" value="1"/>
</dbReference>
<evidence type="ECO:0000259" key="6">
    <source>
        <dbReference type="PROSITE" id="PS50089"/>
    </source>
</evidence>
<dbReference type="PANTHER" id="PTHR42648">
    <property type="entry name" value="TRANSPOSASE, PUTATIVE-RELATED"/>
    <property type="match status" value="1"/>
</dbReference>
<dbReference type="InterPro" id="IPR001878">
    <property type="entry name" value="Znf_CCHC"/>
</dbReference>
<dbReference type="InterPro" id="IPR001584">
    <property type="entry name" value="Integrase_cat-core"/>
</dbReference>
<feature type="domain" description="Integrase catalytic" evidence="8">
    <location>
        <begin position="781"/>
        <end position="953"/>
    </location>
</feature>
<dbReference type="GO" id="GO:0015074">
    <property type="term" value="P:DNA integration"/>
    <property type="evidence" value="ECO:0007669"/>
    <property type="project" value="InterPro"/>
</dbReference>
<dbReference type="GO" id="GO:0006508">
    <property type="term" value="P:proteolysis"/>
    <property type="evidence" value="ECO:0007669"/>
    <property type="project" value="UniProtKB-KW"/>
</dbReference>
<keyword evidence="5" id="KW-0812">Transmembrane</keyword>
<proteinExistence type="predicted"/>
<keyword evidence="3" id="KW-0175">Coiled coil</keyword>
<feature type="region of interest" description="Disordered" evidence="4">
    <location>
        <begin position="213"/>
        <end position="262"/>
    </location>
</feature>
<comment type="caution">
    <text evidence="9">The sequence shown here is derived from an EMBL/GenBank/DDBJ whole genome shotgun (WGS) entry which is preliminary data.</text>
</comment>
<evidence type="ECO:0000256" key="5">
    <source>
        <dbReference type="SAM" id="Phobius"/>
    </source>
</evidence>
<evidence type="ECO:0000313" key="10">
    <source>
        <dbReference type="Proteomes" id="UP000694251"/>
    </source>
</evidence>
<keyword evidence="1" id="KW-0645">Protease</keyword>
<dbReference type="Pfam" id="PF00098">
    <property type="entry name" value="zf-CCHC"/>
    <property type="match status" value="1"/>
</dbReference>
<feature type="compositionally biased region" description="Low complexity" evidence="4">
    <location>
        <begin position="1041"/>
        <end position="1055"/>
    </location>
</feature>
<feature type="domain" description="CCHC-type" evidence="7">
    <location>
        <begin position="258"/>
        <end position="273"/>
    </location>
</feature>
<evidence type="ECO:0000256" key="3">
    <source>
        <dbReference type="SAM" id="Coils"/>
    </source>
</evidence>
<keyword evidence="1" id="KW-0378">Hydrolase</keyword>
<name>A0A8T1ZVL0_ARASU</name>
<dbReference type="InterPro" id="IPR057670">
    <property type="entry name" value="SH3_retrovirus"/>
</dbReference>
<feature type="domain" description="RING-type" evidence="6">
    <location>
        <begin position="1380"/>
        <end position="1431"/>
    </location>
</feature>
<dbReference type="CDD" id="cd23121">
    <property type="entry name" value="RING-H2_RHA1-like"/>
    <property type="match status" value="1"/>
</dbReference>
<dbReference type="PROSITE" id="PS50158">
    <property type="entry name" value="ZF_CCHC"/>
    <property type="match status" value="2"/>
</dbReference>
<dbReference type="GO" id="GO:0008270">
    <property type="term" value="F:zinc ion binding"/>
    <property type="evidence" value="ECO:0007669"/>
    <property type="project" value="UniProtKB-KW"/>
</dbReference>
<dbReference type="PROSITE" id="PS50089">
    <property type="entry name" value="ZF_RING_2"/>
    <property type="match status" value="1"/>
</dbReference>
<dbReference type="Pfam" id="PF25597">
    <property type="entry name" value="SH3_retrovirus"/>
    <property type="match status" value="1"/>
</dbReference>
<dbReference type="InterPro" id="IPR001841">
    <property type="entry name" value="Znf_RING"/>
</dbReference>
<accession>A0A8T1ZVL0</accession>
<keyword evidence="10" id="KW-1185">Reference proteome</keyword>
<dbReference type="GO" id="GO:0008233">
    <property type="term" value="F:peptidase activity"/>
    <property type="evidence" value="ECO:0007669"/>
    <property type="project" value="UniProtKB-KW"/>
</dbReference>
<feature type="region of interest" description="Disordered" evidence="4">
    <location>
        <begin position="307"/>
        <end position="326"/>
    </location>
</feature>
<evidence type="ECO:0000256" key="4">
    <source>
        <dbReference type="SAM" id="MobiDB-lite"/>
    </source>
</evidence>
<keyword evidence="5" id="KW-1133">Transmembrane helix</keyword>
<evidence type="ECO:0000259" key="8">
    <source>
        <dbReference type="PROSITE" id="PS50994"/>
    </source>
</evidence>
<dbReference type="InterPro" id="IPR039537">
    <property type="entry name" value="Retrotran_Ty1/copia-like"/>
</dbReference>
<feature type="domain" description="CCHC-type" evidence="7">
    <location>
        <begin position="503"/>
        <end position="516"/>
    </location>
</feature>
<dbReference type="InterPro" id="IPR054722">
    <property type="entry name" value="PolX-like_BBD"/>
</dbReference>
<dbReference type="GO" id="GO:0003676">
    <property type="term" value="F:nucleic acid binding"/>
    <property type="evidence" value="ECO:0007669"/>
    <property type="project" value="InterPro"/>
</dbReference>
<keyword evidence="2" id="KW-0479">Metal-binding</keyword>
<dbReference type="InterPro" id="IPR025724">
    <property type="entry name" value="GAG-pre-integrase_dom"/>
</dbReference>
<dbReference type="PROSITE" id="PS50994">
    <property type="entry name" value="INTEGRASE"/>
    <property type="match status" value="1"/>
</dbReference>
<feature type="compositionally biased region" description="Basic and acidic residues" evidence="4">
    <location>
        <begin position="214"/>
        <end position="261"/>
    </location>
</feature>
<keyword evidence="2" id="KW-0863">Zinc-finger</keyword>
<evidence type="ECO:0000313" key="9">
    <source>
        <dbReference type="EMBL" id="KAG7564305.1"/>
    </source>
</evidence>
<reference evidence="9 10" key="1">
    <citation type="submission" date="2020-12" db="EMBL/GenBank/DDBJ databases">
        <title>Concerted genomic and epigenomic changes stabilize Arabidopsis allopolyploids.</title>
        <authorList>
            <person name="Chen Z."/>
        </authorList>
    </citation>
    <scope>NUCLEOTIDE SEQUENCE [LARGE SCALE GENOMIC DNA]</scope>
    <source>
        <strain evidence="9">As9502</strain>
        <tissue evidence="9">Leaf</tissue>
    </source>
</reference>
<dbReference type="Pfam" id="PF00665">
    <property type="entry name" value="rve"/>
    <property type="match status" value="1"/>
</dbReference>
<organism evidence="9 10">
    <name type="scientific">Arabidopsis suecica</name>
    <name type="common">Swedish thale-cress</name>
    <name type="synonym">Cardaminopsis suecica</name>
    <dbReference type="NCBI Taxonomy" id="45249"/>
    <lineage>
        <taxon>Eukaryota</taxon>
        <taxon>Viridiplantae</taxon>
        <taxon>Streptophyta</taxon>
        <taxon>Embryophyta</taxon>
        <taxon>Tracheophyta</taxon>
        <taxon>Spermatophyta</taxon>
        <taxon>Magnoliopsida</taxon>
        <taxon>eudicotyledons</taxon>
        <taxon>Gunneridae</taxon>
        <taxon>Pentapetalae</taxon>
        <taxon>rosids</taxon>
        <taxon>malvids</taxon>
        <taxon>Brassicales</taxon>
        <taxon>Brassicaceae</taxon>
        <taxon>Camelineae</taxon>
        <taxon>Arabidopsis</taxon>
    </lineage>
</organism>
<evidence type="ECO:0000259" key="7">
    <source>
        <dbReference type="PROSITE" id="PS50158"/>
    </source>
</evidence>
<feature type="compositionally biased region" description="Basic and acidic residues" evidence="4">
    <location>
        <begin position="185"/>
        <end position="196"/>
    </location>
</feature>
<dbReference type="SMART" id="SM00343">
    <property type="entry name" value="ZnF_C2HC"/>
    <property type="match status" value="2"/>
</dbReference>
<dbReference type="Pfam" id="PF14223">
    <property type="entry name" value="Retrotran_gag_2"/>
    <property type="match status" value="1"/>
</dbReference>
<dbReference type="EMBL" id="JAEFBJ010000010">
    <property type="protein sequence ID" value="KAG7564305.1"/>
    <property type="molecule type" value="Genomic_DNA"/>
</dbReference>
<evidence type="ECO:0000256" key="2">
    <source>
        <dbReference type="PROSITE-ProRule" id="PRU00047"/>
    </source>
</evidence>
<gene>
    <name evidence="9" type="ORF">ISN44_As10g010750</name>
</gene>
<dbReference type="Pfam" id="PF13639">
    <property type="entry name" value="zf-RING_2"/>
    <property type="match status" value="1"/>
</dbReference>
<dbReference type="SMART" id="SM00184">
    <property type="entry name" value="RING"/>
    <property type="match status" value="1"/>
</dbReference>
<dbReference type="Pfam" id="PF13976">
    <property type="entry name" value="gag_pre-integrs"/>
    <property type="match status" value="1"/>
</dbReference>
<keyword evidence="5" id="KW-0472">Membrane</keyword>
<evidence type="ECO:0000256" key="1">
    <source>
        <dbReference type="ARBA" id="ARBA00022670"/>
    </source>
</evidence>
<sequence>MSKAELNRPVMLNHRGYGHWKTRMMQLIRGQGEDAWTAVEDGWEPPFSTTEDGLKVKKPKANWTDAEKNLSKFNARAMNAIYSCLDDDEFNLVQGSENAKQMWDILQKTHEGNTGVKRTRLDQLATDFENLKMDPSETIVQFSSKLSGIANEAKSLGKTYKEKKLSEEMEVAEDQRNQNKGISVKADEEKGPDPLQEIKDNLSLMARNFGKALKQVEEGKDRDSRDTREISRWNRSDAEKSGSKPVRSESSGRKRDLKCHECGGIGHTRPECPVARRKELKCYECNGFDSDGEAEPMLNFVAFSAKDQNNSSEDSDSDNDDGNQITSDDYKTLYDSWISLSNDKLQLTKENLMLVAQVNMLEEEVEEEKIGEKLPVSEKEFLEKKMKCLLESYEKEKEKALMLERELSENHKKIRMLNNGGKNLDQILSMGIVGSSHRGLGYQSYAPKASLDMPKTVQKTAPRKTAPRKKWTRSNNNTAVQYRKTASRKKWTRSNRGRKVFECFYCGKPGHIRRSCNKFQDKIKQLWQARKCFIEPSKFGKVWVRKIDLYNKDSEHDEKQYNKAVSESEEISLTCNVTIVQLDESDKDKEFTTKVAYTSTDGTANNPWYFDSGCSRHMRGDSSVLSTFTEEASGKVTFGDGGKGRIRGKGNIECDDQLSLINVYYVVGLKENLISISQLCDDGLKVIFTRTDCQAVDENGNTVLCGVRLGNNCYMWKASDICLSVSDNDLELWHKRLGHMNVQTLIKIVNAGVVRGVPKLADKLESVCSVCNKEKQIKVNYKKVPEIETKKVLELIHIDLMGPVQMESINGKKYIFVLVDDFSRYTWVQFLREKSEAVESFKILALQLQNEKGRIIQIRSDHGREFQNEIFEQFCQTQGIRHQYSAPRTPQQNGVVEQKNRTLQKMARAMIHGNNISQGFWAEAVSTACYIVNRVYVKPGTKTTSYEIWKGKSPNLSHFRVFGCVCYILNENEHFGKFDSRSDEGIFLGYSTNSSAYRVYNKRTKVIGDAINVVFDDKNRFLLPPVLDEFIEESAADESPEAPAADESAEAPTADEFAGAPTADESAEAPTADEFAEAPAADAPETAKLVVHKYHSAADVIGDLNERTTRGVQLNFKEMLQHSCFVSLVEPKNIAAALEDEFWYGTCTEELNQFSRNEVWDLVPRPAQINVVGTMWIFKNKMDEDGQAVDHKLYRAMIGSLMYLTASRPELFHSVCVCARYQASPRVSHLNAVKRIIKYVKDYAGCLDDRRSTTGGCFFLGNNLITWHSKKQNCVFLSSTQAEYIAMGSCCTQLLWMKQMLADYDTSLIISHVLYKTAVIIAVLRWIFAWILRYRSRSSSSSSSSSSSPSISSQTIKESLAVTAFRDAVERSPATINDTCAVCLGDLEDDDEIRELRNCNHVFHRDCIDRWLDYECRGGDEDNHRTCPLCRTPLLPSFSDCSTVNQPSWAVERLLYLFGDDLLP</sequence>
<feature type="region of interest" description="Disordered" evidence="4">
    <location>
        <begin position="169"/>
        <end position="196"/>
    </location>
</feature>
<protein>
    <submittedName>
        <fullName evidence="9">Ribonuclease H-like superfamily</fullName>
    </submittedName>
</protein>
<feature type="coiled-coil region" evidence="3">
    <location>
        <begin position="379"/>
        <end position="410"/>
    </location>
</feature>